<gene>
    <name evidence="4" type="ORF">Tco_0860983</name>
</gene>
<feature type="region of interest" description="Disordered" evidence="1">
    <location>
        <begin position="267"/>
        <end position="291"/>
    </location>
</feature>
<dbReference type="EMBL" id="BQNB010013272">
    <property type="protein sequence ID" value="GJT13941.1"/>
    <property type="molecule type" value="Genomic_DNA"/>
</dbReference>
<reference evidence="4" key="2">
    <citation type="submission" date="2022-01" db="EMBL/GenBank/DDBJ databases">
        <authorList>
            <person name="Yamashiro T."/>
            <person name="Shiraishi A."/>
            <person name="Satake H."/>
            <person name="Nakayama K."/>
        </authorList>
    </citation>
    <scope>NUCLEOTIDE SEQUENCE</scope>
</reference>
<protein>
    <recommendedName>
        <fullName evidence="3">Reverse transcriptase zinc-binding domain-containing protein</fullName>
    </recommendedName>
</protein>
<feature type="compositionally biased region" description="Basic and acidic residues" evidence="1">
    <location>
        <begin position="390"/>
        <end position="399"/>
    </location>
</feature>
<feature type="compositionally biased region" description="Basic and acidic residues" evidence="1">
    <location>
        <begin position="267"/>
        <end position="277"/>
    </location>
</feature>
<evidence type="ECO:0000259" key="3">
    <source>
        <dbReference type="Pfam" id="PF13966"/>
    </source>
</evidence>
<accession>A0ABQ5BGG0</accession>
<keyword evidence="2" id="KW-0732">Signal</keyword>
<keyword evidence="5" id="KW-1185">Reference proteome</keyword>
<evidence type="ECO:0000313" key="4">
    <source>
        <dbReference type="EMBL" id="GJT13941.1"/>
    </source>
</evidence>
<feature type="signal peptide" evidence="2">
    <location>
        <begin position="1"/>
        <end position="16"/>
    </location>
</feature>
<reference evidence="4" key="1">
    <citation type="journal article" date="2022" name="Int. J. Mol. Sci.">
        <title>Draft Genome of Tanacetum Coccineum: Genomic Comparison of Closely Related Tanacetum-Family Plants.</title>
        <authorList>
            <person name="Yamashiro T."/>
            <person name="Shiraishi A."/>
            <person name="Nakayama K."/>
            <person name="Satake H."/>
        </authorList>
    </citation>
    <scope>NUCLEOTIDE SEQUENCE</scope>
</reference>
<dbReference type="InterPro" id="IPR026960">
    <property type="entry name" value="RVT-Znf"/>
</dbReference>
<dbReference type="PANTHER" id="PTHR33116:SF78">
    <property type="entry name" value="OS12G0587133 PROTEIN"/>
    <property type="match status" value="1"/>
</dbReference>
<feature type="region of interest" description="Disordered" evidence="1">
    <location>
        <begin position="329"/>
        <end position="348"/>
    </location>
</feature>
<feature type="chain" id="PRO_5046777011" description="Reverse transcriptase zinc-binding domain-containing protein" evidence="2">
    <location>
        <begin position="17"/>
        <end position="480"/>
    </location>
</feature>
<feature type="compositionally biased region" description="Acidic residues" evidence="1">
    <location>
        <begin position="410"/>
        <end position="421"/>
    </location>
</feature>
<evidence type="ECO:0000256" key="2">
    <source>
        <dbReference type="SAM" id="SignalP"/>
    </source>
</evidence>
<proteinExistence type="predicted"/>
<organism evidence="4 5">
    <name type="scientific">Tanacetum coccineum</name>
    <dbReference type="NCBI Taxonomy" id="301880"/>
    <lineage>
        <taxon>Eukaryota</taxon>
        <taxon>Viridiplantae</taxon>
        <taxon>Streptophyta</taxon>
        <taxon>Embryophyta</taxon>
        <taxon>Tracheophyta</taxon>
        <taxon>Spermatophyta</taxon>
        <taxon>Magnoliopsida</taxon>
        <taxon>eudicotyledons</taxon>
        <taxon>Gunneridae</taxon>
        <taxon>Pentapetalae</taxon>
        <taxon>asterids</taxon>
        <taxon>campanulids</taxon>
        <taxon>Asterales</taxon>
        <taxon>Asteraceae</taxon>
        <taxon>Asteroideae</taxon>
        <taxon>Anthemideae</taxon>
        <taxon>Anthemidinae</taxon>
        <taxon>Tanacetum</taxon>
    </lineage>
</organism>
<feature type="region of interest" description="Disordered" evidence="1">
    <location>
        <begin position="390"/>
        <end position="453"/>
    </location>
</feature>
<feature type="compositionally biased region" description="Basic residues" evidence="1">
    <location>
        <begin position="278"/>
        <end position="291"/>
    </location>
</feature>
<dbReference type="Proteomes" id="UP001151760">
    <property type="component" value="Unassembled WGS sequence"/>
</dbReference>
<evidence type="ECO:0000313" key="5">
    <source>
        <dbReference type="Proteomes" id="UP001151760"/>
    </source>
</evidence>
<feature type="compositionally biased region" description="Low complexity" evidence="1">
    <location>
        <begin position="427"/>
        <end position="436"/>
    </location>
</feature>
<dbReference type="Pfam" id="PF13966">
    <property type="entry name" value="zf-RVT"/>
    <property type="match status" value="1"/>
</dbReference>
<dbReference type="PANTHER" id="PTHR33116">
    <property type="entry name" value="REVERSE TRANSCRIPTASE ZINC-BINDING DOMAIN-CONTAINING PROTEIN-RELATED-RELATED"/>
    <property type="match status" value="1"/>
</dbReference>
<comment type="caution">
    <text evidence="4">The sequence shown here is derived from an EMBL/GenBank/DDBJ whole genome shotgun (WGS) entry which is preliminary data.</text>
</comment>
<sequence length="480" mass="55180">MVLVVFSVRLAWEVLMDSRTDVTWYRMVWFLHWIPRHAFHMWLVMRRSLKTQDKLRPWDVAPNTDMSSFRCALCGLIMDSHEHLFFKCNFSSKVWSFVRMYAEMNTVNLVLDDIFLWFQSLAHSRSFKVVVGKLIVAASSYFIWNERNNRLFKNARRSLEEVRDLIIVTVRLKLVSFRFKNTARVKELFALWKMPISDYARVLVEVSADKPLVESVDIDIPREDGKGYITANVRIEFEWQPPRCGTCKIFDHLESVCPMNRAAGPSKKCDTHADVKKDKRPVHVTGKKGKGKQVSTQRYIKGYRVNIPKSKLVYRAVVKPQGAYNVASNMEQSLDTTKKPSPVDSSKNGMSTFINDDICLEELRTFVDNSAKEESVLEFIGNKDINGCTSREKQGDKVSSKKSSSSMEIFNEDSDTDEDEVFLPNDGNSFPSSSSSSGGGGHSLEEDAYDDYEVQFEEYPSDYQEFCDQFDFKVKGLGRN</sequence>
<evidence type="ECO:0000256" key="1">
    <source>
        <dbReference type="SAM" id="MobiDB-lite"/>
    </source>
</evidence>
<name>A0ABQ5BGG0_9ASTR</name>
<feature type="domain" description="Reverse transcriptase zinc-binding" evidence="3">
    <location>
        <begin position="6"/>
        <end position="95"/>
    </location>
</feature>